<dbReference type="EMBL" id="AZBU02000006">
    <property type="protein sequence ID" value="TKR73357.1"/>
    <property type="molecule type" value="Genomic_DNA"/>
</dbReference>
<accession>A0A4U5MU87</accession>
<feature type="signal peptide" evidence="1">
    <location>
        <begin position="1"/>
        <end position="15"/>
    </location>
</feature>
<comment type="caution">
    <text evidence="2">The sequence shown here is derived from an EMBL/GenBank/DDBJ whole genome shotgun (WGS) entry which is preliminary data.</text>
</comment>
<evidence type="ECO:0000313" key="2">
    <source>
        <dbReference type="EMBL" id="TKR73357.1"/>
    </source>
</evidence>
<reference evidence="2 3" key="1">
    <citation type="journal article" date="2015" name="Genome Biol.">
        <title>Comparative genomics of Steinernema reveals deeply conserved gene regulatory networks.</title>
        <authorList>
            <person name="Dillman A.R."/>
            <person name="Macchietto M."/>
            <person name="Porter C.F."/>
            <person name="Rogers A."/>
            <person name="Williams B."/>
            <person name="Antoshechkin I."/>
            <person name="Lee M.M."/>
            <person name="Goodwin Z."/>
            <person name="Lu X."/>
            <person name="Lewis E.E."/>
            <person name="Goodrich-Blair H."/>
            <person name="Stock S.P."/>
            <person name="Adams B.J."/>
            <person name="Sternberg P.W."/>
            <person name="Mortazavi A."/>
        </authorList>
    </citation>
    <scope>NUCLEOTIDE SEQUENCE [LARGE SCALE GENOMIC DNA]</scope>
    <source>
        <strain evidence="2 3">ALL</strain>
    </source>
</reference>
<sequence>MFGLLIGFAAMATAAFLGQNQKELSQTEVKGPLTLDFNRWLKEHRYGRYNFPRLDLGEAGSYGGKLNKVDQINQYPVIFIMATLTGLGQRHPLWHRLD</sequence>
<evidence type="ECO:0000256" key="1">
    <source>
        <dbReference type="SAM" id="SignalP"/>
    </source>
</evidence>
<evidence type="ECO:0000313" key="3">
    <source>
        <dbReference type="Proteomes" id="UP000298663"/>
    </source>
</evidence>
<gene>
    <name evidence="2" type="ORF">L596_020674</name>
</gene>
<organism evidence="2 3">
    <name type="scientific">Steinernema carpocapsae</name>
    <name type="common">Entomopathogenic nematode</name>
    <dbReference type="NCBI Taxonomy" id="34508"/>
    <lineage>
        <taxon>Eukaryota</taxon>
        <taxon>Metazoa</taxon>
        <taxon>Ecdysozoa</taxon>
        <taxon>Nematoda</taxon>
        <taxon>Chromadorea</taxon>
        <taxon>Rhabditida</taxon>
        <taxon>Tylenchina</taxon>
        <taxon>Panagrolaimomorpha</taxon>
        <taxon>Strongyloidoidea</taxon>
        <taxon>Steinernematidae</taxon>
        <taxon>Steinernema</taxon>
    </lineage>
</organism>
<protein>
    <submittedName>
        <fullName evidence="2">Uncharacterized protein</fullName>
    </submittedName>
</protein>
<feature type="chain" id="PRO_5020993375" evidence="1">
    <location>
        <begin position="16"/>
        <end position="98"/>
    </location>
</feature>
<proteinExistence type="predicted"/>
<reference evidence="2 3" key="2">
    <citation type="journal article" date="2019" name="G3 (Bethesda)">
        <title>Hybrid Assembly of the Genome of the Entomopathogenic Nematode Steinernema carpocapsae Identifies the X-Chromosome.</title>
        <authorList>
            <person name="Serra L."/>
            <person name="Macchietto M."/>
            <person name="Macias-Munoz A."/>
            <person name="McGill C.J."/>
            <person name="Rodriguez I.M."/>
            <person name="Rodriguez B."/>
            <person name="Murad R."/>
            <person name="Mortazavi A."/>
        </authorList>
    </citation>
    <scope>NUCLEOTIDE SEQUENCE [LARGE SCALE GENOMIC DNA]</scope>
    <source>
        <strain evidence="2 3">ALL</strain>
    </source>
</reference>
<keyword evidence="1" id="KW-0732">Signal</keyword>
<dbReference type="Proteomes" id="UP000298663">
    <property type="component" value="Unassembled WGS sequence"/>
</dbReference>
<name>A0A4U5MU87_STECR</name>
<dbReference type="AlphaFoldDB" id="A0A4U5MU87"/>
<keyword evidence="3" id="KW-1185">Reference proteome</keyword>